<protein>
    <recommendedName>
        <fullName evidence="1">Putative membrane protein insertion efficiency factor</fullName>
    </recommendedName>
</protein>
<dbReference type="EMBL" id="CP003130">
    <property type="protein sequence ID" value="AEU39174.1"/>
    <property type="molecule type" value="Genomic_DNA"/>
</dbReference>
<dbReference type="OrthoDB" id="9801753at2"/>
<proteinExistence type="inferred from homology"/>
<organism evidence="2 3">
    <name type="scientific">Granulicella mallensis (strain ATCC BAA-1857 / DSM 23137 / MP5ACTX8)</name>
    <dbReference type="NCBI Taxonomy" id="682795"/>
    <lineage>
        <taxon>Bacteria</taxon>
        <taxon>Pseudomonadati</taxon>
        <taxon>Acidobacteriota</taxon>
        <taxon>Terriglobia</taxon>
        <taxon>Terriglobales</taxon>
        <taxon>Acidobacteriaceae</taxon>
        <taxon>Granulicella</taxon>
    </lineage>
</organism>
<gene>
    <name evidence="2" type="ordered locus">AciX8_4905</name>
</gene>
<dbReference type="STRING" id="682795.AciX8_4905"/>
<keyword evidence="1" id="KW-1003">Cell membrane</keyword>
<dbReference type="RefSeq" id="WP_014268045.1">
    <property type="nucleotide sequence ID" value="NC_016631.1"/>
</dbReference>
<evidence type="ECO:0000256" key="1">
    <source>
        <dbReference type="HAMAP-Rule" id="MF_00386"/>
    </source>
</evidence>
<accession>G8NZQ4</accession>
<reference evidence="2 3" key="1">
    <citation type="submission" date="2011-11" db="EMBL/GenBank/DDBJ databases">
        <title>Complete sequence of Granulicella mallensis MP5ACTX8.</title>
        <authorList>
            <consortium name="US DOE Joint Genome Institute"/>
            <person name="Lucas S."/>
            <person name="Copeland A."/>
            <person name="Lapidus A."/>
            <person name="Cheng J.-F."/>
            <person name="Goodwin L."/>
            <person name="Pitluck S."/>
            <person name="Peters L."/>
            <person name="Lu M."/>
            <person name="Detter J.C."/>
            <person name="Han C."/>
            <person name="Tapia R."/>
            <person name="Land M."/>
            <person name="Hauser L."/>
            <person name="Kyrpides N."/>
            <person name="Ivanova N."/>
            <person name="Mikhailova N."/>
            <person name="Pagani I."/>
            <person name="Rawat S."/>
            <person name="Mannisto M."/>
            <person name="Haggblom M."/>
            <person name="Woyke T."/>
        </authorList>
    </citation>
    <scope>NUCLEOTIDE SEQUENCE [LARGE SCALE GENOMIC DNA]</scope>
    <source>
        <strain evidence="3">ATCC BAA-1857 / DSM 23137 / MP5ACTX8</strain>
    </source>
</reference>
<dbReference type="HAMAP" id="MF_00386">
    <property type="entry name" value="UPF0161_YidD"/>
    <property type="match status" value="1"/>
</dbReference>
<name>G8NZQ4_GRAMM</name>
<dbReference type="Pfam" id="PF01809">
    <property type="entry name" value="YidD"/>
    <property type="match status" value="1"/>
</dbReference>
<evidence type="ECO:0000313" key="2">
    <source>
        <dbReference type="EMBL" id="AEU39174.1"/>
    </source>
</evidence>
<dbReference type="PANTHER" id="PTHR33383:SF1">
    <property type="entry name" value="MEMBRANE PROTEIN INSERTION EFFICIENCY FACTOR-RELATED"/>
    <property type="match status" value="1"/>
</dbReference>
<dbReference type="HOGENOM" id="CLU_144811_6_0_0"/>
<sequence>MSAGAGRPSSRERIAAVLLAFYKRILSPMLHTFSVGQCKYLPTCSEYAYVAVVRHGWLRGGWLALRRLARCHPFSKGGLDPVP</sequence>
<keyword evidence="1" id="KW-0472">Membrane</keyword>
<dbReference type="GO" id="GO:0005886">
    <property type="term" value="C:plasma membrane"/>
    <property type="evidence" value="ECO:0007669"/>
    <property type="project" value="UniProtKB-SubCell"/>
</dbReference>
<dbReference type="PANTHER" id="PTHR33383">
    <property type="entry name" value="MEMBRANE PROTEIN INSERTION EFFICIENCY FACTOR-RELATED"/>
    <property type="match status" value="1"/>
</dbReference>
<dbReference type="NCBIfam" id="TIGR00278">
    <property type="entry name" value="membrane protein insertion efficiency factor YidD"/>
    <property type="match status" value="1"/>
</dbReference>
<dbReference type="eggNOG" id="COG0759">
    <property type="taxonomic scope" value="Bacteria"/>
</dbReference>
<dbReference type="InterPro" id="IPR002696">
    <property type="entry name" value="Membr_insert_effic_factor_YidD"/>
</dbReference>
<dbReference type="KEGG" id="gma:AciX8_4905"/>
<dbReference type="Proteomes" id="UP000007113">
    <property type="component" value="Chromosome"/>
</dbReference>
<evidence type="ECO:0000313" key="3">
    <source>
        <dbReference type="Proteomes" id="UP000007113"/>
    </source>
</evidence>
<dbReference type="AlphaFoldDB" id="G8NZQ4"/>
<comment type="function">
    <text evidence="1">Could be involved in insertion of integral membrane proteins into the membrane.</text>
</comment>
<comment type="similarity">
    <text evidence="1">Belongs to the UPF0161 family.</text>
</comment>
<dbReference type="SMART" id="SM01234">
    <property type="entry name" value="Haemolytic"/>
    <property type="match status" value="1"/>
</dbReference>
<keyword evidence="3" id="KW-1185">Reference proteome</keyword>
<comment type="subcellular location">
    <subcellularLocation>
        <location evidence="1">Cell membrane</location>
        <topology evidence="1">Peripheral membrane protein</topology>
        <orientation evidence="1">Cytoplasmic side</orientation>
    </subcellularLocation>
</comment>